<reference evidence="8 9" key="2">
    <citation type="submission" date="2019-04" db="EMBL/GenBank/DDBJ databases">
        <title>The genome sequence of big-headed turtle.</title>
        <authorList>
            <person name="Gong S."/>
        </authorList>
    </citation>
    <scope>NUCLEOTIDE SEQUENCE [LARGE SCALE GENOMIC DNA]</scope>
    <source>
        <strain evidence="8">DO16091913</strain>
        <tissue evidence="8">Muscle</tissue>
    </source>
</reference>
<dbReference type="PANTHER" id="PTHR47091:SF2">
    <property type="entry name" value="ALPHA-PROTEIN KINASE 2"/>
    <property type="match status" value="1"/>
</dbReference>
<reference evidence="8 9" key="1">
    <citation type="submission" date="2019-04" db="EMBL/GenBank/DDBJ databases">
        <title>Draft genome of the big-headed turtle Platysternon megacephalum.</title>
        <authorList>
            <person name="Gong S."/>
        </authorList>
    </citation>
    <scope>NUCLEOTIDE SEQUENCE [LARGE SCALE GENOMIC DNA]</scope>
    <source>
        <strain evidence="8">DO16091913</strain>
        <tissue evidence="8">Muscle</tissue>
    </source>
</reference>
<evidence type="ECO:0000259" key="7">
    <source>
        <dbReference type="PROSITE" id="PS51158"/>
    </source>
</evidence>
<sequence length="1781" mass="198535">MSSSLENQYRNIPSLEDNMNDKNIFKLQENNCCIMYVSENANDFVYSNTVASDTAGKAAKCYSRQVYSKPTSLISNHTDNCCLTAEVLVSNQTTEDAQASEHSSLNKLLTENTLSNYQANIHTGNQHNFVEDASQICDTNFELYPGKTLITADEFSDDDLEYLECSDVMTDLANEIWGKKLKFLLESDDDDEDIKLSKDCDGCDYFLSGMPCRFQVSDNTVPMDTTIGFCSHHSKSKEVAVRRDLSTYSQSTLQTGMTLTVGHHQDKTTTMKDKEKYKLPVASTAIENDYPRIEENNTNNHSAEDFSIDKSQNMDVVLAEVESSSCGLDSSLTNQASETMIANSMGRDLSNKSSQQLNGVRRKLAEEKSKDAVVNLTERLRRDLLNLLDPKELSKPLRHTGESVQTGTNVTDTSALFHNPGGAISKQKHQVTESFLIQAGLCHRQETDKTSHWERKWTSGLSDKNQLPNESVSPRVQEQETNTESFMQRYKKQCMDPKIDESFIFTTTPVRDIATTSLPALNMISSENGLQTGYVTLQRCIAHDVPHDQRDSDQQQPCGEQRINITKLSDGQGDRGKTCGALENSDTDTFYDEPCNEYLPKANCCAILGSVEPQCRDSDSSSAHDKLLKPLYEEDSDCHLRCENRKLESLEISPAVVKATAVNFIGEASTEHPVAVNITKNNEPVTALATGLRTAMEGCSDSDSLLKTDEACSGTSIRNTYLRQTVETDGMGLCSSTGNKIEEPSTHALTNDIFNAKEWLEQKPNKTLTDDNGSIQMTAAQEGKFASNNSFQSHDAESPPRLIKAQSSHLEQDQEHLTYIPDSYIGQLPYTEQNIHLTNDQIIKCIDELSTKDSPVIQSYPEIKDCVYLSDLVQKEELSSNSSCENISQFTGEKNSSVKEVNKSSEENFQEKGNESDLNAQNDSNCGTYHLSRDNDSKDFQSVSDSQDCSYIIQLHNLIKSPETVTYQDRLKNPDQDNSKTEIDVQQVVFKALSEEQFLTEILLEKPRDEENKMGREKRDLRIDEVQNIATLGVPGLDSISEIQPLDSQQRASEGNAIIFDHGDSSAGSTYDSGLVAPVSFFQPITHVGNENNSTASQDCKDVGDKVDGSILCTQHTNLQETLSVSVEPMSQTEVSTINTLVKGYSSVESLVQSESTQMVLKGNENLNKLETTPELLQCQCHKTAEENKDEIILCEKKTEQIQEATEYSLGEGEVEPYMRALITPEEEKHITSYCTGQFDPSRTPSAQQIGTPCNTYRSGNTTNSTEHHKTRQFMAGRSQNMISSDRVTYASENSRFQEELPQSKSQPYSLALTTADPFTLREERTKTQEGSKPCKHLLVGPEDIKCQQETANSGHSADGGKKNMLSKVLSKKPRLEAKENLSKNSSCIKKALKANAGIIQRKEREEQRKLPAKKTSKGSSCLLALAVSYLFPSDCQLLYKIMLSAGDDSPVSLAIVQTSIKDQGLYYCSLKNVYGKVTAEFNLNSEVLKHLSSYQDIEGLEEIEFIQLMFREDFISDSYFGGNLHGRIATEELHFGEGVHRKAFRSKVMQGLVPIFSPGHPCVLKVHTAISYGTKTKDELVQKNYKLAMQECYVQNTAREYAKIYAAEAESLEGFGEVPEIIPVFLVHRPENNIPYATVEEELIGEFVKYSVRDGKEINFMRKDSEAGQKCCTFQHWLYEKTNGNLLVTDFQGVGMKLTDVGIATLAKGYKGFKGNCAISFIDQFKVLHQCNKYCEMLGLKSLPGCHQKQRKPTAMKSKVPPNSPNVQKRVANTQATKTT</sequence>
<name>A0A4D9EX73_9SAUR</name>
<dbReference type="InterPro" id="IPR011009">
    <property type="entry name" value="Kinase-like_dom_sf"/>
</dbReference>
<dbReference type="GO" id="GO:0004674">
    <property type="term" value="F:protein serine/threonine kinase activity"/>
    <property type="evidence" value="ECO:0007669"/>
    <property type="project" value="UniProtKB-KW"/>
</dbReference>
<keyword evidence="3 8" id="KW-0418">Kinase</keyword>
<feature type="domain" description="Alpha-type protein kinase" evidence="7">
    <location>
        <begin position="1512"/>
        <end position="1744"/>
    </location>
</feature>
<keyword evidence="4" id="KW-1015">Disulfide bond</keyword>
<dbReference type="SUPFAM" id="SSF56112">
    <property type="entry name" value="Protein kinase-like (PK-like)"/>
    <property type="match status" value="1"/>
</dbReference>
<dbReference type="Gene3D" id="3.20.200.10">
    <property type="entry name" value="MHCK/EF2 kinase"/>
    <property type="match status" value="1"/>
</dbReference>
<accession>A0A4D9EX73</accession>
<evidence type="ECO:0000256" key="1">
    <source>
        <dbReference type="ARBA" id="ARBA00022527"/>
    </source>
</evidence>
<dbReference type="SMART" id="SM00811">
    <property type="entry name" value="Alpha_kinase"/>
    <property type="match status" value="1"/>
</dbReference>
<dbReference type="Pfam" id="PF02816">
    <property type="entry name" value="Alpha_kinase"/>
    <property type="match status" value="1"/>
</dbReference>
<dbReference type="OrthoDB" id="301415at2759"/>
<evidence type="ECO:0000256" key="4">
    <source>
        <dbReference type="ARBA" id="ARBA00023157"/>
    </source>
</evidence>
<keyword evidence="5" id="KW-0393">Immunoglobulin domain</keyword>
<dbReference type="EMBL" id="QXTE01000029">
    <property type="protein sequence ID" value="TFK11722.1"/>
    <property type="molecule type" value="Genomic_DNA"/>
</dbReference>
<proteinExistence type="predicted"/>
<evidence type="ECO:0000256" key="3">
    <source>
        <dbReference type="ARBA" id="ARBA00022777"/>
    </source>
</evidence>
<organism evidence="8 9">
    <name type="scientific">Platysternon megacephalum</name>
    <name type="common">big-headed turtle</name>
    <dbReference type="NCBI Taxonomy" id="55544"/>
    <lineage>
        <taxon>Eukaryota</taxon>
        <taxon>Metazoa</taxon>
        <taxon>Chordata</taxon>
        <taxon>Craniata</taxon>
        <taxon>Vertebrata</taxon>
        <taxon>Euteleostomi</taxon>
        <taxon>Archelosauria</taxon>
        <taxon>Testudinata</taxon>
        <taxon>Testudines</taxon>
        <taxon>Cryptodira</taxon>
        <taxon>Durocryptodira</taxon>
        <taxon>Testudinoidea</taxon>
        <taxon>Platysternidae</taxon>
        <taxon>Platysternon</taxon>
    </lineage>
</organism>
<evidence type="ECO:0000313" key="8">
    <source>
        <dbReference type="EMBL" id="TFK11722.1"/>
    </source>
</evidence>
<dbReference type="CDD" id="cd16974">
    <property type="entry name" value="Alpha_kinase_ALPK2"/>
    <property type="match status" value="1"/>
</dbReference>
<evidence type="ECO:0000313" key="9">
    <source>
        <dbReference type="Proteomes" id="UP000297703"/>
    </source>
</evidence>
<evidence type="ECO:0000256" key="2">
    <source>
        <dbReference type="ARBA" id="ARBA00022679"/>
    </source>
</evidence>
<feature type="region of interest" description="Disordered" evidence="6">
    <location>
        <begin position="1751"/>
        <end position="1781"/>
    </location>
</feature>
<feature type="compositionally biased region" description="Basic and acidic residues" evidence="6">
    <location>
        <begin position="896"/>
        <end position="915"/>
    </location>
</feature>
<feature type="region of interest" description="Disordered" evidence="6">
    <location>
        <begin position="883"/>
        <end position="930"/>
    </location>
</feature>
<dbReference type="Proteomes" id="UP000297703">
    <property type="component" value="Unassembled WGS sequence"/>
</dbReference>
<gene>
    <name evidence="8" type="ORF">DR999_PMT05121</name>
</gene>
<feature type="region of interest" description="Disordered" evidence="6">
    <location>
        <begin position="453"/>
        <end position="483"/>
    </location>
</feature>
<dbReference type="PANTHER" id="PTHR47091">
    <property type="entry name" value="ALPHA-PROTEIN KINASE 2-RELATED"/>
    <property type="match status" value="1"/>
</dbReference>
<keyword evidence="2" id="KW-0808">Transferase</keyword>
<feature type="compositionally biased region" description="Polar residues" evidence="6">
    <location>
        <begin position="916"/>
        <end position="927"/>
    </location>
</feature>
<feature type="compositionally biased region" description="Polar residues" evidence="6">
    <location>
        <begin position="459"/>
        <end position="483"/>
    </location>
</feature>
<dbReference type="PROSITE" id="PS51158">
    <property type="entry name" value="ALPHA_KINASE"/>
    <property type="match status" value="1"/>
</dbReference>
<keyword evidence="1" id="KW-0723">Serine/threonine-protein kinase</keyword>
<evidence type="ECO:0000256" key="5">
    <source>
        <dbReference type="ARBA" id="ARBA00023319"/>
    </source>
</evidence>
<dbReference type="InterPro" id="IPR004166">
    <property type="entry name" value="a-kinase_dom"/>
</dbReference>
<keyword evidence="9" id="KW-1185">Reference proteome</keyword>
<dbReference type="STRING" id="55544.A0A4D9EX73"/>
<comment type="caution">
    <text evidence="8">The sequence shown here is derived from an EMBL/GenBank/DDBJ whole genome shotgun (WGS) entry which is preliminary data.</text>
</comment>
<protein>
    <submittedName>
        <fullName evidence="8">Alpha-protein kinase 2</fullName>
    </submittedName>
</protein>
<feature type="compositionally biased region" description="Polar residues" evidence="6">
    <location>
        <begin position="1766"/>
        <end position="1781"/>
    </location>
</feature>
<dbReference type="GO" id="GO:0005524">
    <property type="term" value="F:ATP binding"/>
    <property type="evidence" value="ECO:0007669"/>
    <property type="project" value="InterPro"/>
</dbReference>
<evidence type="ECO:0000256" key="6">
    <source>
        <dbReference type="SAM" id="MobiDB-lite"/>
    </source>
</evidence>
<feature type="compositionally biased region" description="Polar residues" evidence="6">
    <location>
        <begin position="883"/>
        <end position="892"/>
    </location>
</feature>